<dbReference type="EMBL" id="AP022598">
    <property type="protein sequence ID" value="BBY77338.1"/>
    <property type="molecule type" value="Genomic_DNA"/>
</dbReference>
<name>A0A7I7U7M0_MYCPF</name>
<evidence type="ECO:0000313" key="1">
    <source>
        <dbReference type="EMBL" id="BBY77338.1"/>
    </source>
</evidence>
<reference evidence="1 2" key="1">
    <citation type="journal article" date="2019" name="Emerg. Microbes Infect.">
        <title>Comprehensive subspecies identification of 175 nontuberculous mycobacteria species based on 7547 genomic profiles.</title>
        <authorList>
            <person name="Matsumoto Y."/>
            <person name="Kinjo T."/>
            <person name="Motooka D."/>
            <person name="Nabeya D."/>
            <person name="Jung N."/>
            <person name="Uechi K."/>
            <person name="Horii T."/>
            <person name="Iida T."/>
            <person name="Fujita J."/>
            <person name="Nakamura S."/>
        </authorList>
    </citation>
    <scope>NUCLEOTIDE SEQUENCE [LARGE SCALE GENOMIC DNA]</scope>
    <source>
        <strain evidence="1 2">JCM 6367</strain>
    </source>
</reference>
<gene>
    <name evidence="1" type="ORF">MPRF_42370</name>
</gene>
<sequence length="58" mass="6424">MMLSPNDAIVEDVVGAGGQAVTQRGEVGTQQSFETQAYDHIRERSLRRGKFSRGNLRC</sequence>
<protein>
    <submittedName>
        <fullName evidence="1">Uncharacterized protein</fullName>
    </submittedName>
</protein>
<dbReference type="AlphaFoldDB" id="A0A7I7U7M0"/>
<evidence type="ECO:0000313" key="2">
    <source>
        <dbReference type="Proteomes" id="UP000466554"/>
    </source>
</evidence>
<organism evidence="1 2">
    <name type="scientific">Mycolicibacterium parafortuitum</name>
    <name type="common">Mycobacterium parafortuitum</name>
    <dbReference type="NCBI Taxonomy" id="39692"/>
    <lineage>
        <taxon>Bacteria</taxon>
        <taxon>Bacillati</taxon>
        <taxon>Actinomycetota</taxon>
        <taxon>Actinomycetes</taxon>
        <taxon>Mycobacteriales</taxon>
        <taxon>Mycobacteriaceae</taxon>
        <taxon>Mycolicibacterium</taxon>
    </lineage>
</organism>
<dbReference type="Proteomes" id="UP000466554">
    <property type="component" value="Chromosome"/>
</dbReference>
<accession>A0A7I7U7M0</accession>
<proteinExistence type="predicted"/>